<dbReference type="Proteomes" id="UP000654720">
    <property type="component" value="Chromosome"/>
</dbReference>
<dbReference type="EMBL" id="CP069450">
    <property type="protein sequence ID" value="QRO49267.1"/>
    <property type="molecule type" value="Genomic_DNA"/>
</dbReference>
<evidence type="ECO:0000313" key="2">
    <source>
        <dbReference type="Proteomes" id="UP000654720"/>
    </source>
</evidence>
<evidence type="ECO:0000313" key="1">
    <source>
        <dbReference type="EMBL" id="QRO49267.1"/>
    </source>
</evidence>
<dbReference type="Gene3D" id="2.60.120.1440">
    <property type="match status" value="1"/>
</dbReference>
<proteinExistence type="predicted"/>
<reference evidence="1 2" key="1">
    <citation type="submission" date="2021-02" db="EMBL/GenBank/DDBJ databases">
        <title>FDA dAtabase for Regulatory Grade micrObial Sequences (FDA-ARGOS): Supporting development and validation of Infectious Disease Dx tests.</title>
        <authorList>
            <person name="Carlson P."/>
            <person name="Fischbach M."/>
            <person name="Hastie J."/>
            <person name="Bilen M."/>
            <person name="Cheng A."/>
            <person name="Tallon L."/>
            <person name="Sadzewicz L."/>
            <person name="Zhao X."/>
            <person name="Boylan J."/>
            <person name="Ott S."/>
            <person name="Bowen H."/>
            <person name="Vavikolanu K."/>
            <person name="Mehta A."/>
            <person name="Aluvathingal J."/>
            <person name="Nadendla S."/>
            <person name="Yan Y."/>
            <person name="Sichtig H."/>
        </authorList>
    </citation>
    <scope>NUCLEOTIDE SEQUENCE [LARGE SCALE GENOMIC DNA]</scope>
    <source>
        <strain evidence="1 2">FDAARGOS_1229</strain>
    </source>
</reference>
<keyword evidence="2" id="KW-1185">Reference proteome</keyword>
<accession>A0ABX7H423</accession>
<gene>
    <name evidence="1" type="ORF">I6J59_15290</name>
</gene>
<dbReference type="RefSeq" id="WP_147331737.1">
    <property type="nucleotide sequence ID" value="NZ_CABJDM010000006.1"/>
</dbReference>
<sequence length="141" mass="16163">MTKKRKRIGWKNGEFMRRELLCCNLLVSGLKIQQEKVEEPVTRMVIIEPGTAQTFFEVVSDSLPPFVVQGYRDPCIRNVFNTQAYSDELTTKTTLLRGRVLVSVNNLSLKRVLEPVLQASWSTGTDEIIVKKVNMDIQFDK</sequence>
<dbReference type="GeneID" id="93098061"/>
<protein>
    <submittedName>
        <fullName evidence="1">Uncharacterized protein</fullName>
    </submittedName>
</protein>
<name>A0ABX7H423_9BACT</name>
<organism evidence="1 2">
    <name type="scientific">Butyricimonas virosa</name>
    <dbReference type="NCBI Taxonomy" id="544645"/>
    <lineage>
        <taxon>Bacteria</taxon>
        <taxon>Pseudomonadati</taxon>
        <taxon>Bacteroidota</taxon>
        <taxon>Bacteroidia</taxon>
        <taxon>Bacteroidales</taxon>
        <taxon>Odoribacteraceae</taxon>
        <taxon>Butyricimonas</taxon>
    </lineage>
</organism>